<feature type="compositionally biased region" description="Basic and acidic residues" evidence="1">
    <location>
        <begin position="382"/>
        <end position="391"/>
    </location>
</feature>
<dbReference type="AlphaFoldDB" id="A0A9X6B7D1"/>
<feature type="non-terminal residue" evidence="2">
    <location>
        <position position="1"/>
    </location>
</feature>
<feature type="region of interest" description="Disordered" evidence="1">
    <location>
        <begin position="372"/>
        <end position="391"/>
    </location>
</feature>
<sequence length="391" mass="41939">AGTDTSASTDTKAGTDTSASTDTKAGTDTSTSTGIKAGTDTSASTDTKAGTDTSTSTDTKAGTDTSTSADIKAGTDTSTNTDSVSAIDMEQFKKDLKTANEYMPPEPQSDGSRKQYLPGHVTNPATVDVTPSLEKFSDVNATETKDITTADDTQEATYENVTDLNQTHITPSKTITNTDSFTYSNTEGAKLGIELDHTFTANVEIPGIGGAGGSTTEKVSTEFSYNHTSSNTTTHTEQITLPSQTLVAAPHGTTHYLGKVQRVEFSGKMEGSGYLTGTIDTEQYFTYPGEEGHWNGRADDPRNVKEKLDIYDVFKKALTNQAYSGLPNYIELDNVNKRVILKQPITSTFTGKLGFKADAKIEFIPSDPNKPKVQMSLTDYQNPEKRAQLLK</sequence>
<dbReference type="EMBL" id="MUAU01000116">
    <property type="protein sequence ID" value="OOR72475.1"/>
    <property type="molecule type" value="Genomic_DNA"/>
</dbReference>
<feature type="region of interest" description="Disordered" evidence="1">
    <location>
        <begin position="1"/>
        <end position="82"/>
    </location>
</feature>
<dbReference type="SUPFAM" id="SSF56973">
    <property type="entry name" value="Aerolisin/ETX pore-forming domain"/>
    <property type="match status" value="1"/>
</dbReference>
<dbReference type="RefSeq" id="WP_078187232.1">
    <property type="nucleotide sequence ID" value="NZ_MUAU01000116.1"/>
</dbReference>
<proteinExistence type="predicted"/>
<dbReference type="Pfam" id="PF03318">
    <property type="entry name" value="ETX_MTX2"/>
    <property type="match status" value="1"/>
</dbReference>
<reference evidence="2 3" key="1">
    <citation type="submission" date="2017-01" db="EMBL/GenBank/DDBJ databases">
        <title>Bacillus cereus isolates.</title>
        <authorList>
            <person name="Beno S.M."/>
        </authorList>
    </citation>
    <scope>NUCLEOTIDE SEQUENCE [LARGE SCALE GENOMIC DNA]</scope>
    <source>
        <strain evidence="2 3">FSL K6-1030</strain>
    </source>
</reference>
<comment type="caution">
    <text evidence="2">The sequence shown here is derived from an EMBL/GenBank/DDBJ whole genome shotgun (WGS) entry which is preliminary data.</text>
</comment>
<organism evidence="2 3">
    <name type="scientific">Bacillus cereus</name>
    <dbReference type="NCBI Taxonomy" id="1396"/>
    <lineage>
        <taxon>Bacteria</taxon>
        <taxon>Bacillati</taxon>
        <taxon>Bacillota</taxon>
        <taxon>Bacilli</taxon>
        <taxon>Bacillales</taxon>
        <taxon>Bacillaceae</taxon>
        <taxon>Bacillus</taxon>
        <taxon>Bacillus cereus group</taxon>
    </lineage>
</organism>
<dbReference type="InterPro" id="IPR004991">
    <property type="entry name" value="Aerolysin-like"/>
</dbReference>
<gene>
    <name evidence="2" type="ORF">BLX06_24505</name>
</gene>
<evidence type="ECO:0000313" key="3">
    <source>
        <dbReference type="Proteomes" id="UP000190641"/>
    </source>
</evidence>
<name>A0A9X6B7D1_BACCE</name>
<accession>A0A9X6B7D1</accession>
<dbReference type="CDD" id="cd20223">
    <property type="entry name" value="PFM_epsilon-toxin-like"/>
    <property type="match status" value="1"/>
</dbReference>
<dbReference type="Gene3D" id="2.170.15.10">
    <property type="entry name" value="Proaerolysin, chain A, domain 3"/>
    <property type="match status" value="1"/>
</dbReference>
<protein>
    <submittedName>
        <fullName evidence="2">Uncharacterized protein</fullName>
    </submittedName>
</protein>
<dbReference type="Proteomes" id="UP000190641">
    <property type="component" value="Unassembled WGS sequence"/>
</dbReference>
<evidence type="ECO:0000313" key="2">
    <source>
        <dbReference type="EMBL" id="OOR72475.1"/>
    </source>
</evidence>
<evidence type="ECO:0000256" key="1">
    <source>
        <dbReference type="SAM" id="MobiDB-lite"/>
    </source>
</evidence>